<dbReference type="GeneID" id="27689011"/>
<feature type="repeat" description="WD" evidence="1">
    <location>
        <begin position="626"/>
        <end position="667"/>
    </location>
</feature>
<keyword evidence="5" id="KW-1185">Reference proteome</keyword>
<keyword evidence="3" id="KW-1133">Transmembrane helix</keyword>
<name>A0A0L0HF43_SPIPD</name>
<feature type="transmembrane region" description="Helical" evidence="3">
    <location>
        <begin position="334"/>
        <end position="355"/>
    </location>
</feature>
<feature type="region of interest" description="Disordered" evidence="2">
    <location>
        <begin position="129"/>
        <end position="155"/>
    </location>
</feature>
<dbReference type="AlphaFoldDB" id="A0A0L0HF43"/>
<dbReference type="OrthoDB" id="2013972at2759"/>
<dbReference type="PROSITE" id="PS50082">
    <property type="entry name" value="WD_REPEATS_2"/>
    <property type="match status" value="1"/>
</dbReference>
<dbReference type="SMART" id="SM00320">
    <property type="entry name" value="WD40"/>
    <property type="match status" value="2"/>
</dbReference>
<keyword evidence="3" id="KW-0812">Transmembrane</keyword>
<dbReference type="InterPro" id="IPR015943">
    <property type="entry name" value="WD40/YVTN_repeat-like_dom_sf"/>
</dbReference>
<evidence type="ECO:0000313" key="5">
    <source>
        <dbReference type="Proteomes" id="UP000053201"/>
    </source>
</evidence>
<dbReference type="SUPFAM" id="SSF50998">
    <property type="entry name" value="Quinoprotein alcohol dehydrogenase-like"/>
    <property type="match status" value="1"/>
</dbReference>
<feature type="compositionally biased region" description="Polar residues" evidence="2">
    <location>
        <begin position="205"/>
        <end position="214"/>
    </location>
</feature>
<keyword evidence="3" id="KW-0472">Membrane</keyword>
<evidence type="ECO:0000256" key="3">
    <source>
        <dbReference type="SAM" id="Phobius"/>
    </source>
</evidence>
<organism evidence="4 5">
    <name type="scientific">Spizellomyces punctatus (strain DAOM BR117)</name>
    <dbReference type="NCBI Taxonomy" id="645134"/>
    <lineage>
        <taxon>Eukaryota</taxon>
        <taxon>Fungi</taxon>
        <taxon>Fungi incertae sedis</taxon>
        <taxon>Chytridiomycota</taxon>
        <taxon>Chytridiomycota incertae sedis</taxon>
        <taxon>Chytridiomycetes</taxon>
        <taxon>Spizellomycetales</taxon>
        <taxon>Spizellomycetaceae</taxon>
        <taxon>Spizellomyces</taxon>
    </lineage>
</organism>
<dbReference type="VEuPathDB" id="FungiDB:SPPG_05650"/>
<evidence type="ECO:0000256" key="2">
    <source>
        <dbReference type="SAM" id="MobiDB-lite"/>
    </source>
</evidence>
<dbReference type="EMBL" id="KQ257458">
    <property type="protein sequence ID" value="KNC99408.1"/>
    <property type="molecule type" value="Genomic_DNA"/>
</dbReference>
<dbReference type="InterPro" id="IPR011047">
    <property type="entry name" value="Quinoprotein_ADH-like_sf"/>
</dbReference>
<evidence type="ECO:0000313" key="4">
    <source>
        <dbReference type="EMBL" id="KNC99408.1"/>
    </source>
</evidence>
<proteinExistence type="predicted"/>
<sequence length="705" mass="75545">MDSKTSVIPVACVVYRSSGSGTVVVLWLPGPFTIADVRSSLKRSAGVNSMKGMDLYRVAQPSVPITATKVLDGVFKDDAFRREGAIIRLADDYATLSSVFQGSVANQDAQDADLLVNMIAVVLDEPRPENDADEYASAAPPPAYDDPSHVSSFETSSSTAYAPISSSSHLSTSIPQQFPIAGAAHLSSQPGQYVHAHASYQGLSEGSTSVQSVETPHRASYAPSPSPVPLRIQSAQGASYAPSPSPIPLHVQHMQSSQRFSQLSSIASPTPSNVASNRSSYVPSSNYELRDEVTVVEPERVLPVVVQPNIPPKDTSAAYAIKEVSPTKSNKKKITLIAVILLLVVAIALLVPGLLGKFSKSSSESNDTAPKSGLFSFGAVEAVGIADGIANEDSAFLMLSQDDKWLFYPSNNGQVIRADSGTGSVVYTYSSANCTKPGEFNMYTPPDYSTFLYTCHGAANRTQVLQFNILTGALLRTYNANAETVSAPTFASSGFLYATMSRMGTLVNGSPGSITDIVKWSPNSPDVRIISPPANLSVLADQVYFPLSDPRYGYIGVDYAGGVPGVLRLDTQTDTFSWDYVYTSPEPHMGIKGLAVTPNGRYLYSTVGTSSVVQWDITTKQIRHFFNTNHGRITGMGTSPDSSTLITFGTDFIFRAWSVEDGKLLDKYVVGTGVLDYSLTSDGRTLYMVTADKKISRVHLKVKGQ</sequence>
<dbReference type="RefSeq" id="XP_016607448.1">
    <property type="nucleotide sequence ID" value="XM_016753859.1"/>
</dbReference>
<dbReference type="InterPro" id="IPR001680">
    <property type="entry name" value="WD40_rpt"/>
</dbReference>
<keyword evidence="1" id="KW-0853">WD repeat</keyword>
<accession>A0A0L0HF43</accession>
<feature type="region of interest" description="Disordered" evidence="2">
    <location>
        <begin position="205"/>
        <end position="227"/>
    </location>
</feature>
<dbReference type="Gene3D" id="2.130.10.10">
    <property type="entry name" value="YVTN repeat-like/Quinoprotein amine dehydrogenase"/>
    <property type="match status" value="1"/>
</dbReference>
<gene>
    <name evidence="4" type="ORF">SPPG_05650</name>
</gene>
<protein>
    <submittedName>
        <fullName evidence="4">Uncharacterized protein</fullName>
    </submittedName>
</protein>
<evidence type="ECO:0000256" key="1">
    <source>
        <dbReference type="PROSITE-ProRule" id="PRU00221"/>
    </source>
</evidence>
<dbReference type="Proteomes" id="UP000053201">
    <property type="component" value="Unassembled WGS sequence"/>
</dbReference>
<dbReference type="STRING" id="645134.A0A0L0HF43"/>
<reference evidence="4 5" key="1">
    <citation type="submission" date="2009-08" db="EMBL/GenBank/DDBJ databases">
        <title>The Genome Sequence of Spizellomyces punctatus strain DAOM BR117.</title>
        <authorList>
            <consortium name="The Broad Institute Genome Sequencing Platform"/>
            <person name="Russ C."/>
            <person name="Cuomo C."/>
            <person name="Shea T."/>
            <person name="Young S.K."/>
            <person name="Zeng Q."/>
            <person name="Koehrsen M."/>
            <person name="Haas B."/>
            <person name="Borodovsky M."/>
            <person name="Guigo R."/>
            <person name="Alvarado L."/>
            <person name="Berlin A."/>
            <person name="Bochicchio J."/>
            <person name="Borenstein D."/>
            <person name="Chapman S."/>
            <person name="Chen Z."/>
            <person name="Engels R."/>
            <person name="Freedman E."/>
            <person name="Gellesch M."/>
            <person name="Goldberg J."/>
            <person name="Griggs A."/>
            <person name="Gujja S."/>
            <person name="Heiman D."/>
            <person name="Hepburn T."/>
            <person name="Howarth C."/>
            <person name="Jen D."/>
            <person name="Larson L."/>
            <person name="Lewis B."/>
            <person name="Mehta T."/>
            <person name="Park D."/>
            <person name="Pearson M."/>
            <person name="Roberts A."/>
            <person name="Saif S."/>
            <person name="Shenoy N."/>
            <person name="Sisk P."/>
            <person name="Stolte C."/>
            <person name="Sykes S."/>
            <person name="Thomson T."/>
            <person name="Walk T."/>
            <person name="White J."/>
            <person name="Yandava C."/>
            <person name="Burger G."/>
            <person name="Gray M.W."/>
            <person name="Holland P.W.H."/>
            <person name="King N."/>
            <person name="Lang F.B.F."/>
            <person name="Roger A.J."/>
            <person name="Ruiz-Trillo I."/>
            <person name="Lander E."/>
            <person name="Nusbaum C."/>
        </authorList>
    </citation>
    <scope>NUCLEOTIDE SEQUENCE [LARGE SCALE GENOMIC DNA]</scope>
    <source>
        <strain evidence="4 5">DAOM BR117</strain>
    </source>
</reference>
<dbReference type="InParanoid" id="A0A0L0HF43"/>